<dbReference type="RefSeq" id="WP_407987343.1">
    <property type="nucleotide sequence ID" value="NZ_AP035881.2"/>
</dbReference>
<feature type="transmembrane region" description="Helical" evidence="1">
    <location>
        <begin position="28"/>
        <end position="47"/>
    </location>
</feature>
<gene>
    <name evidence="2" type="ORF">KCMC57_11370</name>
</gene>
<feature type="transmembrane region" description="Helical" evidence="1">
    <location>
        <begin position="54"/>
        <end position="74"/>
    </location>
</feature>
<name>A0AB33JU02_9ACTN</name>
<evidence type="ECO:0000256" key="1">
    <source>
        <dbReference type="SAM" id="Phobius"/>
    </source>
</evidence>
<keyword evidence="1" id="KW-0812">Transmembrane</keyword>
<evidence type="ECO:0008006" key="3">
    <source>
        <dbReference type="Google" id="ProtNLM"/>
    </source>
</evidence>
<dbReference type="EMBL" id="AP035881">
    <property type="protein sequence ID" value="BFP44769.1"/>
    <property type="molecule type" value="Genomic_DNA"/>
</dbReference>
<dbReference type="AlphaFoldDB" id="A0AB33JU02"/>
<feature type="transmembrane region" description="Helical" evidence="1">
    <location>
        <begin position="80"/>
        <end position="98"/>
    </location>
</feature>
<protein>
    <recommendedName>
        <fullName evidence="3">Histidine kinase</fullName>
    </recommendedName>
</protein>
<reference evidence="2" key="1">
    <citation type="submission" date="2024-07" db="EMBL/GenBank/DDBJ databases">
        <title>Complete genome sequences of cellulolytic bacteria, Kitasatospora sp. CMC57 and Streptomyces sp. CMC78, isolated from Japanese agricultural soil.</title>
        <authorList>
            <person name="Hashimoto T."/>
            <person name="Ito M."/>
            <person name="Iwamoto M."/>
            <person name="Fukahori D."/>
            <person name="Shoda T."/>
            <person name="Sakoda M."/>
            <person name="Morohoshi T."/>
            <person name="Mitsuboshi M."/>
            <person name="Nishizawa T."/>
        </authorList>
    </citation>
    <scope>NUCLEOTIDE SEQUENCE</scope>
    <source>
        <strain evidence="2">CMC57</strain>
    </source>
</reference>
<proteinExistence type="predicted"/>
<evidence type="ECO:0000313" key="2">
    <source>
        <dbReference type="EMBL" id="BFP44769.1"/>
    </source>
</evidence>
<organism evidence="2">
    <name type="scientific">Kitasatospora sp. CMC57</name>
    <dbReference type="NCBI Taxonomy" id="3231513"/>
    <lineage>
        <taxon>Bacteria</taxon>
        <taxon>Bacillati</taxon>
        <taxon>Actinomycetota</taxon>
        <taxon>Actinomycetes</taxon>
        <taxon>Kitasatosporales</taxon>
        <taxon>Streptomycetaceae</taxon>
        <taxon>Kitasatospora</taxon>
    </lineage>
</organism>
<sequence>MSAGRWAGLSLCAAAALADGLLLGGRSLPGALALLLLPGAGALLLAVTTTARTTLPVTPVLSALLACALLGLALTAGGPAAYAALAAAVLLTVLSAAAGHRPAPAEPLAAADREDLLDAYPAGAAA</sequence>
<keyword evidence="1" id="KW-1133">Transmembrane helix</keyword>
<keyword evidence="1" id="KW-0472">Membrane</keyword>
<accession>A0AB33JU02</accession>